<dbReference type="AlphaFoldDB" id="A0A7S4A7J1"/>
<reference evidence="2" key="2">
    <citation type="submission" date="2021-11" db="EMBL/GenBank/DDBJ databases">
        <authorList>
            <consortium name="Genoscope - CEA"/>
            <person name="William W."/>
        </authorList>
    </citation>
    <scope>NUCLEOTIDE SEQUENCE</scope>
</reference>
<dbReference type="EMBL" id="CAKKNE010000004">
    <property type="protein sequence ID" value="CAH0373485.1"/>
    <property type="molecule type" value="Genomic_DNA"/>
</dbReference>
<reference evidence="1" key="1">
    <citation type="submission" date="2021-01" db="EMBL/GenBank/DDBJ databases">
        <authorList>
            <person name="Corre E."/>
            <person name="Pelletier E."/>
            <person name="Niang G."/>
            <person name="Scheremetjew M."/>
            <person name="Finn R."/>
            <person name="Kale V."/>
            <person name="Holt S."/>
            <person name="Cochrane G."/>
            <person name="Meng A."/>
            <person name="Brown T."/>
            <person name="Cohen L."/>
        </authorList>
    </citation>
    <scope>NUCLEOTIDE SEQUENCE</scope>
    <source>
        <strain evidence="1">CCMP1756</strain>
    </source>
</reference>
<dbReference type="EMBL" id="HBIW01025156">
    <property type="protein sequence ID" value="CAE0706249.1"/>
    <property type="molecule type" value="Transcribed_RNA"/>
</dbReference>
<evidence type="ECO:0000313" key="2">
    <source>
        <dbReference type="EMBL" id="CAH0373485.1"/>
    </source>
</evidence>
<keyword evidence="3" id="KW-1185">Reference proteome</keyword>
<evidence type="ECO:0000313" key="1">
    <source>
        <dbReference type="EMBL" id="CAE0706249.1"/>
    </source>
</evidence>
<name>A0A7S4A7J1_9STRA</name>
<accession>A0A7S4A7J1</accession>
<gene>
    <name evidence="1" type="ORF">PCAL00307_LOCUS21699</name>
    <name evidence="2" type="ORF">PECAL_4P06890</name>
</gene>
<sequence>MPVEKTGALKALGTVVHTAYDGYVTESTFAVDASKPPLCWRTQVAGKGLSGECKGESCISLATAKGQLDAYASGTGVSGDCAGILKALTAAGLGDPDAIREAERKAEQAAYMAAEDY</sequence>
<protein>
    <submittedName>
        <fullName evidence="1">Uncharacterized protein</fullName>
    </submittedName>
</protein>
<proteinExistence type="predicted"/>
<dbReference type="Proteomes" id="UP000789595">
    <property type="component" value="Unassembled WGS sequence"/>
</dbReference>
<organism evidence="1">
    <name type="scientific">Pelagomonas calceolata</name>
    <dbReference type="NCBI Taxonomy" id="35677"/>
    <lineage>
        <taxon>Eukaryota</taxon>
        <taxon>Sar</taxon>
        <taxon>Stramenopiles</taxon>
        <taxon>Ochrophyta</taxon>
        <taxon>Pelagophyceae</taxon>
        <taxon>Pelagomonadales</taxon>
        <taxon>Pelagomonadaceae</taxon>
        <taxon>Pelagomonas</taxon>
    </lineage>
</organism>
<evidence type="ECO:0000313" key="3">
    <source>
        <dbReference type="Proteomes" id="UP000789595"/>
    </source>
</evidence>